<name>A0A7R8VU49_TIMDO</name>
<evidence type="ECO:0000313" key="1">
    <source>
        <dbReference type="EMBL" id="CAD7202893.1"/>
    </source>
</evidence>
<protein>
    <submittedName>
        <fullName evidence="1">Uncharacterized protein</fullName>
    </submittedName>
</protein>
<gene>
    <name evidence="1" type="ORF">TDIB3V08_LOCUS9072</name>
</gene>
<reference evidence="1" key="1">
    <citation type="submission" date="2020-11" db="EMBL/GenBank/DDBJ databases">
        <authorList>
            <person name="Tran Van P."/>
        </authorList>
    </citation>
    <scope>NUCLEOTIDE SEQUENCE</scope>
</reference>
<proteinExistence type="predicted"/>
<sequence>MMRYRYIVNGSNSSDCDFSKYDDEPFLATRGTEVIGTRAVSMPRGVGMAPSIVTLRVFVAHYRWNLGCVEQQHFTSKLRTPATCLVEETVKCQSGATGLTVTGTVREQT</sequence>
<dbReference type="EMBL" id="OA569914">
    <property type="protein sequence ID" value="CAD7202893.1"/>
    <property type="molecule type" value="Genomic_DNA"/>
</dbReference>
<organism evidence="1">
    <name type="scientific">Timema douglasi</name>
    <name type="common">Walking stick</name>
    <dbReference type="NCBI Taxonomy" id="61478"/>
    <lineage>
        <taxon>Eukaryota</taxon>
        <taxon>Metazoa</taxon>
        <taxon>Ecdysozoa</taxon>
        <taxon>Arthropoda</taxon>
        <taxon>Hexapoda</taxon>
        <taxon>Insecta</taxon>
        <taxon>Pterygota</taxon>
        <taxon>Neoptera</taxon>
        <taxon>Polyneoptera</taxon>
        <taxon>Phasmatodea</taxon>
        <taxon>Timematodea</taxon>
        <taxon>Timematoidea</taxon>
        <taxon>Timematidae</taxon>
        <taxon>Timema</taxon>
    </lineage>
</organism>
<dbReference type="AlphaFoldDB" id="A0A7R8VU49"/>
<accession>A0A7R8VU49</accession>